<protein>
    <recommendedName>
        <fullName evidence="3">Sucrose phosphatase-like domain-containing protein</fullName>
    </recommendedName>
</protein>
<evidence type="ECO:0000313" key="1">
    <source>
        <dbReference type="EMBL" id="KOO52163.1"/>
    </source>
</evidence>
<dbReference type="EMBL" id="LILB01000001">
    <property type="protein sequence ID" value="KOO52163.1"/>
    <property type="molecule type" value="Genomic_DNA"/>
</dbReference>
<comment type="caution">
    <text evidence="1">The sequence shown here is derived from an EMBL/GenBank/DDBJ whole genome shotgun (WGS) entry which is preliminary data.</text>
</comment>
<evidence type="ECO:0008006" key="3">
    <source>
        <dbReference type="Google" id="ProtNLM"/>
    </source>
</evidence>
<gene>
    <name evidence="1" type="ORF">AMD00_07085</name>
</gene>
<dbReference type="RefSeq" id="WP_053416337.1">
    <property type="nucleotide sequence ID" value="NZ_LILB01000001.1"/>
</dbReference>
<dbReference type="SUPFAM" id="SSF56784">
    <property type="entry name" value="HAD-like"/>
    <property type="match status" value="1"/>
</dbReference>
<dbReference type="InterPro" id="IPR036412">
    <property type="entry name" value="HAD-like_sf"/>
</dbReference>
<dbReference type="Proteomes" id="UP000036867">
    <property type="component" value="Unassembled WGS sequence"/>
</dbReference>
<dbReference type="InterPro" id="IPR024197">
    <property type="entry name" value="TPP-like"/>
</dbReference>
<dbReference type="AlphaFoldDB" id="A0A0M0LN68"/>
<proteinExistence type="predicted"/>
<evidence type="ECO:0000313" key="2">
    <source>
        <dbReference type="Proteomes" id="UP000036867"/>
    </source>
</evidence>
<dbReference type="OrthoDB" id="1666512at2"/>
<dbReference type="InterPro" id="IPR023214">
    <property type="entry name" value="HAD_sf"/>
</dbReference>
<dbReference type="Gene3D" id="3.40.50.1000">
    <property type="entry name" value="HAD superfamily/HAD-like"/>
    <property type="match status" value="1"/>
</dbReference>
<organism evidence="1 2">
    <name type="scientific">Viridibacillus arvi</name>
    <dbReference type="NCBI Taxonomy" id="263475"/>
    <lineage>
        <taxon>Bacteria</taxon>
        <taxon>Bacillati</taxon>
        <taxon>Bacillota</taxon>
        <taxon>Bacilli</taxon>
        <taxon>Bacillales</taxon>
        <taxon>Caryophanaceae</taxon>
        <taxon>Viridibacillus</taxon>
    </lineage>
</organism>
<name>A0A0M0LN68_9BACL</name>
<dbReference type="PIRSF" id="PIRSF030802">
    <property type="entry name" value="UCP030802"/>
    <property type="match status" value="1"/>
</dbReference>
<accession>A0A0M0LN68</accession>
<keyword evidence="2" id="KW-1185">Reference proteome</keyword>
<dbReference type="GeneID" id="301135867"/>
<reference evidence="2" key="1">
    <citation type="submission" date="2015-08" db="EMBL/GenBank/DDBJ databases">
        <title>Fjat-10028 dsm 16317.</title>
        <authorList>
            <person name="Liu B."/>
            <person name="Wang J."/>
            <person name="Zhu Y."/>
            <person name="Liu G."/>
            <person name="Chen Q."/>
            <person name="Chen Z."/>
            <person name="Lan J."/>
            <person name="Che J."/>
            <person name="Ge C."/>
            <person name="Shi H."/>
            <person name="Pan Z."/>
            <person name="Liu X."/>
        </authorList>
    </citation>
    <scope>NUCLEOTIDE SEQUENCE [LARGE SCALE GENOMIC DNA]</scope>
    <source>
        <strain evidence="2">DSM 16317</strain>
    </source>
</reference>
<dbReference type="STRING" id="263475.AMD00_07085"/>
<sequence length="270" mass="31614">MKILFTSDLDRTIIYSNHMMSLYPTTSTKTAVERKDDVETSWMCDETMELLKEVREKTLFVPVTTRARHQYERIHAMQELHPLVAVTSNGGIILENGKPDLVWAKQLRQSIEDSSVPDEQMLRIMKDIKYADWMERSLYIDDLFYVNHVHLENIQADALQQLKEELHELGWHLLLQKKKLYMLPNVLTKEAAVSYIKNKYSFDYHFAAGDSILDYNMLAMADRSYTPLHGDMKDKEPKKLMQTHYSKENGTAFTKELLQDVLEHVNRVTL</sequence>